<organism evidence="1 2">
    <name type="scientific">Meloidogyne enterolobii</name>
    <name type="common">Root-knot nematode worm</name>
    <name type="synonym">Meloidogyne mayaguensis</name>
    <dbReference type="NCBI Taxonomy" id="390850"/>
    <lineage>
        <taxon>Eukaryota</taxon>
        <taxon>Metazoa</taxon>
        <taxon>Ecdysozoa</taxon>
        <taxon>Nematoda</taxon>
        <taxon>Chromadorea</taxon>
        <taxon>Rhabditida</taxon>
        <taxon>Tylenchina</taxon>
        <taxon>Tylenchomorpha</taxon>
        <taxon>Tylenchoidea</taxon>
        <taxon>Meloidogynidae</taxon>
        <taxon>Meloidogyninae</taxon>
        <taxon>Meloidogyne</taxon>
    </lineage>
</organism>
<reference evidence="1 2" key="1">
    <citation type="submission" date="2020-08" db="EMBL/GenBank/DDBJ databases">
        <authorList>
            <person name="Koutsovoulos G."/>
            <person name="Danchin GJ E."/>
        </authorList>
    </citation>
    <scope>NUCLEOTIDE SEQUENCE [LARGE SCALE GENOMIC DNA]</scope>
</reference>
<evidence type="ECO:0000313" key="2">
    <source>
        <dbReference type="Proteomes" id="UP000580250"/>
    </source>
</evidence>
<proteinExistence type="predicted"/>
<gene>
    <name evidence="1" type="ORF">MENT_LOCUS35824</name>
</gene>
<dbReference type="AlphaFoldDB" id="A0A6V7W8V0"/>
<dbReference type="Proteomes" id="UP000580250">
    <property type="component" value="Unassembled WGS sequence"/>
</dbReference>
<comment type="caution">
    <text evidence="1">The sequence shown here is derived from an EMBL/GenBank/DDBJ whole genome shotgun (WGS) entry which is preliminary data.</text>
</comment>
<sequence length="201" mass="23338">MCDLMNKLNNSNSVNFVEIKNKWSEIFLSCCDNNCINTNKPIGNCIEGNGFGNIIDDENIKYINCLDGVCDESVTFHAENSFTKPPHCFNYSLYYFEIKCKFEGELNNREKWMDICLQSLTTDKYIEYCAVFAQIKNEKNEYYRLSTPLNNNDIFGCGLVYPPTNMSNESGIRNNFDFTFIIIPKNKSFLLFFILPHYILS</sequence>
<dbReference type="EMBL" id="CAJEWN010000471">
    <property type="protein sequence ID" value="CAD2183524.1"/>
    <property type="molecule type" value="Genomic_DNA"/>
</dbReference>
<name>A0A6V7W8V0_MELEN</name>
<protein>
    <submittedName>
        <fullName evidence="1">Uncharacterized protein</fullName>
    </submittedName>
</protein>
<accession>A0A6V7W8V0</accession>
<evidence type="ECO:0000313" key="1">
    <source>
        <dbReference type="EMBL" id="CAD2183524.1"/>
    </source>
</evidence>